<dbReference type="OrthoDB" id="2388425at2759"/>
<accession>A0A915ZCD3</accession>
<evidence type="ECO:0000313" key="3">
    <source>
        <dbReference type="Proteomes" id="UP000684084"/>
    </source>
</evidence>
<sequence length="315" mass="35200">MNKIPNKSLYNSRLCQTTCDASNICFFKFSNKSAFKYNPLKNNPLKNNSLKYNPLEYNPNSLEFTTEIDLPSKKSPLEFNPLEYNLMNANRGKSRAQETAGNTEDEITEIGAQKNVINIDEEEIIPKLSPAQGGTKDVINDKDDLKLSPEQGLLYNSLDDAGRVALLDILKKERNEGKEEGREEGREAGREEGMRVERRRGRFYVNLLICFLTIAAAILINVLYADTQEEIIKYGTFISNTLVHGVQLFWAGVESIRESSNKNLKYYICTLLPLLSGVLAAIFSGIFAVTTPLATSVAWAGIGAVVSNLLRDIFL</sequence>
<dbReference type="VEuPathDB" id="FungiDB:RhiirFUN_012325"/>
<feature type="transmembrane region" description="Helical" evidence="1">
    <location>
        <begin position="293"/>
        <end position="310"/>
    </location>
</feature>
<evidence type="ECO:0008006" key="4">
    <source>
        <dbReference type="Google" id="ProtNLM"/>
    </source>
</evidence>
<dbReference type="EMBL" id="CAGKOT010000029">
    <property type="protein sequence ID" value="CAB5371318.1"/>
    <property type="molecule type" value="Genomic_DNA"/>
</dbReference>
<reference evidence="2" key="1">
    <citation type="submission" date="2020-05" db="EMBL/GenBank/DDBJ databases">
        <authorList>
            <person name="Rincon C."/>
            <person name="Sanders R I."/>
            <person name="Robbins C."/>
            <person name="Chaturvedi A."/>
        </authorList>
    </citation>
    <scope>NUCLEOTIDE SEQUENCE</scope>
    <source>
        <strain evidence="2">CHB12</strain>
    </source>
</reference>
<keyword evidence="1" id="KW-1133">Transmembrane helix</keyword>
<dbReference type="Proteomes" id="UP000684084">
    <property type="component" value="Unassembled WGS sequence"/>
</dbReference>
<proteinExistence type="predicted"/>
<feature type="transmembrane region" description="Helical" evidence="1">
    <location>
        <begin position="264"/>
        <end position="287"/>
    </location>
</feature>
<comment type="caution">
    <text evidence="2">The sequence shown here is derived from an EMBL/GenBank/DDBJ whole genome shotgun (WGS) entry which is preliminary data.</text>
</comment>
<name>A0A915ZCD3_9GLOM</name>
<evidence type="ECO:0000313" key="2">
    <source>
        <dbReference type="EMBL" id="CAB5371318.1"/>
    </source>
</evidence>
<dbReference type="AlphaFoldDB" id="A0A915ZCD3"/>
<gene>
    <name evidence="2" type="ORF">CHRIB12_LOCUS13021</name>
</gene>
<keyword evidence="1" id="KW-0812">Transmembrane</keyword>
<organism evidence="2 3">
    <name type="scientific">Rhizophagus irregularis</name>
    <dbReference type="NCBI Taxonomy" id="588596"/>
    <lineage>
        <taxon>Eukaryota</taxon>
        <taxon>Fungi</taxon>
        <taxon>Fungi incertae sedis</taxon>
        <taxon>Mucoromycota</taxon>
        <taxon>Glomeromycotina</taxon>
        <taxon>Glomeromycetes</taxon>
        <taxon>Glomerales</taxon>
        <taxon>Glomeraceae</taxon>
        <taxon>Rhizophagus</taxon>
    </lineage>
</organism>
<feature type="transmembrane region" description="Helical" evidence="1">
    <location>
        <begin position="231"/>
        <end position="252"/>
    </location>
</feature>
<evidence type="ECO:0000256" key="1">
    <source>
        <dbReference type="SAM" id="Phobius"/>
    </source>
</evidence>
<protein>
    <recommendedName>
        <fullName evidence="4">Transmembrane protein</fullName>
    </recommendedName>
</protein>
<keyword evidence="1" id="KW-0472">Membrane</keyword>
<feature type="transmembrane region" description="Helical" evidence="1">
    <location>
        <begin position="203"/>
        <end position="225"/>
    </location>
</feature>